<dbReference type="CDD" id="cd07989">
    <property type="entry name" value="LPLAT_AGPAT-like"/>
    <property type="match status" value="1"/>
</dbReference>
<dbReference type="GeneID" id="93529549"/>
<protein>
    <submittedName>
        <fullName evidence="8">1-acyl-sn-glycerol-3-phosphate acyltransferase</fullName>
    </submittedName>
</protein>
<dbReference type="EMBL" id="CP068108">
    <property type="protein sequence ID" value="QQT99999.1"/>
    <property type="molecule type" value="Genomic_DNA"/>
</dbReference>
<dbReference type="SMART" id="SM00563">
    <property type="entry name" value="PlsC"/>
    <property type="match status" value="1"/>
</dbReference>
<evidence type="ECO:0000256" key="5">
    <source>
        <dbReference type="ARBA" id="ARBA00023315"/>
    </source>
</evidence>
<dbReference type="Proteomes" id="UP000596202">
    <property type="component" value="Chromosome"/>
</dbReference>
<dbReference type="GO" id="GO:0006654">
    <property type="term" value="P:phosphatidic acid biosynthetic process"/>
    <property type="evidence" value="ECO:0007669"/>
    <property type="project" value="TreeGrafter"/>
</dbReference>
<reference evidence="8 9" key="1">
    <citation type="submission" date="2021-01" db="EMBL/GenBank/DDBJ databases">
        <title>FDA dAtabase for Regulatory Grade micrObial Sequences (FDA-ARGOS): Supporting development and validation of Infectious Disease Dx tests.</title>
        <authorList>
            <person name="Sproer C."/>
            <person name="Gronow S."/>
            <person name="Severitt S."/>
            <person name="Schroder I."/>
            <person name="Tallon L."/>
            <person name="Sadzewicz L."/>
            <person name="Zhao X."/>
            <person name="Boylan J."/>
            <person name="Ott S."/>
            <person name="Bowen H."/>
            <person name="Vavikolanu K."/>
            <person name="Mehta A."/>
            <person name="Aluvathingal J."/>
            <person name="Nadendla S."/>
            <person name="Lowell S."/>
            <person name="Myers T."/>
            <person name="Yan Y."/>
            <person name="Sichtig H."/>
        </authorList>
    </citation>
    <scope>NUCLEOTIDE SEQUENCE [LARGE SCALE GENOMIC DNA]</scope>
    <source>
        <strain evidence="8 9">FDAARGOS_1131</strain>
    </source>
</reference>
<name>A0A9Q6ZAL1_MYROD</name>
<keyword evidence="3" id="KW-0808">Transferase</keyword>
<evidence type="ECO:0000256" key="1">
    <source>
        <dbReference type="ARBA" id="ARBA00005189"/>
    </source>
</evidence>
<evidence type="ECO:0000313" key="8">
    <source>
        <dbReference type="EMBL" id="QQT99999.1"/>
    </source>
</evidence>
<dbReference type="GO" id="GO:0003841">
    <property type="term" value="F:1-acylglycerol-3-phosphate O-acyltransferase activity"/>
    <property type="evidence" value="ECO:0007669"/>
    <property type="project" value="TreeGrafter"/>
</dbReference>
<feature type="transmembrane region" description="Helical" evidence="6">
    <location>
        <begin position="14"/>
        <end position="36"/>
    </location>
</feature>
<organism evidence="8 9">
    <name type="scientific">Myroides odoratus</name>
    <name type="common">Flavobacterium odoratum</name>
    <dbReference type="NCBI Taxonomy" id="256"/>
    <lineage>
        <taxon>Bacteria</taxon>
        <taxon>Pseudomonadati</taxon>
        <taxon>Bacteroidota</taxon>
        <taxon>Flavobacteriia</taxon>
        <taxon>Flavobacteriales</taxon>
        <taxon>Flavobacteriaceae</taxon>
        <taxon>Myroides</taxon>
    </lineage>
</organism>
<comment type="pathway">
    <text evidence="1">Lipid metabolism.</text>
</comment>
<keyword evidence="4" id="KW-0443">Lipid metabolism</keyword>
<dbReference type="InterPro" id="IPR002123">
    <property type="entry name" value="Plipid/glycerol_acylTrfase"/>
</dbReference>
<dbReference type="PANTHER" id="PTHR10434:SF64">
    <property type="entry name" value="1-ACYL-SN-GLYCEROL-3-PHOSPHATE ACYLTRANSFERASE-RELATED"/>
    <property type="match status" value="1"/>
</dbReference>
<proteinExistence type="predicted"/>
<evidence type="ECO:0000259" key="7">
    <source>
        <dbReference type="SMART" id="SM00563"/>
    </source>
</evidence>
<keyword evidence="6" id="KW-0472">Membrane</keyword>
<keyword evidence="6" id="KW-0812">Transmembrane</keyword>
<dbReference type="AlphaFoldDB" id="A0A9Q6ZAL1"/>
<evidence type="ECO:0000256" key="2">
    <source>
        <dbReference type="ARBA" id="ARBA00022516"/>
    </source>
</evidence>
<dbReference type="OrthoDB" id="9803035at2"/>
<evidence type="ECO:0000256" key="3">
    <source>
        <dbReference type="ARBA" id="ARBA00022679"/>
    </source>
</evidence>
<sequence>MKYIRTFFSVIWRFWFYLWMLIVILLLSPLLLVTIWSDQTYPAFYKVARLWARLTFYGMGMSYQIEQAYPLEKGKSYMFIANHTSMMDIMMMLLLVKDNPFVFVGKKELAKLPIFGFFYKKTCILVDRKDSKSRYQVFQSAQNKLNKGLSICIFPEGGVPDDRSIALDSFKDGAFRLAIDHQIPIVPIAMGYLKYYFPFQWGIGKPGVVPVVILPPIETKGVGQDHKKEIKDQAYQSIHQVITQWEEQRSRKHKK</sequence>
<evidence type="ECO:0000256" key="6">
    <source>
        <dbReference type="SAM" id="Phobius"/>
    </source>
</evidence>
<feature type="domain" description="Phospholipid/glycerol acyltransferase" evidence="7">
    <location>
        <begin position="77"/>
        <end position="193"/>
    </location>
</feature>
<dbReference type="PANTHER" id="PTHR10434">
    <property type="entry name" value="1-ACYL-SN-GLYCEROL-3-PHOSPHATE ACYLTRANSFERASE"/>
    <property type="match status" value="1"/>
</dbReference>
<keyword evidence="2" id="KW-0444">Lipid biosynthesis</keyword>
<gene>
    <name evidence="8" type="ORF">I6I88_17835</name>
</gene>
<evidence type="ECO:0000256" key="4">
    <source>
        <dbReference type="ARBA" id="ARBA00023098"/>
    </source>
</evidence>
<accession>A0A9Q6ZAL1</accession>
<dbReference type="Pfam" id="PF01553">
    <property type="entry name" value="Acyltransferase"/>
    <property type="match status" value="1"/>
</dbReference>
<dbReference type="SUPFAM" id="SSF69593">
    <property type="entry name" value="Glycerol-3-phosphate (1)-acyltransferase"/>
    <property type="match status" value="1"/>
</dbReference>
<evidence type="ECO:0000313" key="9">
    <source>
        <dbReference type="Proteomes" id="UP000596202"/>
    </source>
</evidence>
<keyword evidence="5 8" id="KW-0012">Acyltransferase</keyword>
<dbReference type="RefSeq" id="WP_002988812.1">
    <property type="nucleotide sequence ID" value="NZ_CP068108.1"/>
</dbReference>
<keyword evidence="6" id="KW-1133">Transmembrane helix</keyword>